<reference evidence="7 8" key="1">
    <citation type="submission" date="2011-09" db="EMBL/GenBank/DDBJ databases">
        <title>Complete sequence of chromosome of Thioflavicoccus mobilis 8321.</title>
        <authorList>
            <consortium name="US DOE Joint Genome Institute"/>
            <person name="Lucas S."/>
            <person name="Han J."/>
            <person name="Lapidus A."/>
            <person name="Cheng J.-F."/>
            <person name="Goodwin L."/>
            <person name="Pitluck S."/>
            <person name="Peters L."/>
            <person name="Ovchinnikova G."/>
            <person name="Lu M."/>
            <person name="Detter J.C."/>
            <person name="Han C."/>
            <person name="Tapia R."/>
            <person name="Land M."/>
            <person name="Hauser L."/>
            <person name="Kyrpides N."/>
            <person name="Ivanova N."/>
            <person name="Pagani I."/>
            <person name="Vogl K."/>
            <person name="Liu Z."/>
            <person name="Imhoff J."/>
            <person name="Thiel V."/>
            <person name="Frigaard N.-U."/>
            <person name="Bryant D."/>
            <person name="Woyke T."/>
        </authorList>
    </citation>
    <scope>NUCLEOTIDE SEQUENCE [LARGE SCALE GENOMIC DNA]</scope>
    <source>
        <strain evidence="7 8">8321</strain>
    </source>
</reference>
<keyword evidence="3" id="KW-0238">DNA-binding</keyword>
<dbReference type="HOGENOM" id="CLU_049304_0_0_6"/>
<name>L0H1E3_9GAMM</name>
<feature type="compositionally biased region" description="Basic residues" evidence="5">
    <location>
        <begin position="398"/>
        <end position="411"/>
    </location>
</feature>
<dbReference type="PANTHER" id="PTHR33258:SF1">
    <property type="entry name" value="TRANSPOSASE INSL FOR INSERTION SEQUENCE ELEMENT IS186A-RELATED"/>
    <property type="match status" value="1"/>
</dbReference>
<dbReference type="InterPro" id="IPR012337">
    <property type="entry name" value="RNaseH-like_sf"/>
</dbReference>
<sequence>MSSPEFAQRHRVGERAFTRERKLPLPQLVRFLLNLRKGATQDELDRFFEIVGEEPLAERVSKSALTQARAKLRAEAFAELSRIVVDEVMRTLPLRRWRGFRLLAVDGSMFLLPKVPGIVAAFEQIGEVTPQGRFSRLYDVLNGLIVAADIEPLRVGERILAGESLPATRADDLLLYDRGYPALWLFAAHAVEQRHFCARLPRTFCAEVAAFAASTARSALITLTPGEEARHQCQAFGLPTEALRLIRVPLKGGEEEILITSLLDEETFPAPLFKRLYHLRWGIEEGYKREKCFAEVENFSGRTVHALKQDVLAKVLTLNLTALLAWLAQWMTRRLYQGRRHRYQVNFANAVSKMKDNVVRLLGLSPPPGLLERLLCAMACEVEAIRPDRSFPRDIKSSRPKRFQPNYKRCR</sequence>
<dbReference type="GO" id="GO:0004803">
    <property type="term" value="F:transposase activity"/>
    <property type="evidence" value="ECO:0007669"/>
    <property type="project" value="InterPro"/>
</dbReference>
<dbReference type="GO" id="GO:0006313">
    <property type="term" value="P:DNA transposition"/>
    <property type="evidence" value="ECO:0007669"/>
    <property type="project" value="InterPro"/>
</dbReference>
<feature type="region of interest" description="Disordered" evidence="5">
    <location>
        <begin position="392"/>
        <end position="411"/>
    </location>
</feature>
<accession>L0H1E3</accession>
<keyword evidence="2" id="KW-0815">Transposition</keyword>
<gene>
    <name evidence="7" type="ORF">Thimo_3351</name>
</gene>
<evidence type="ECO:0000313" key="7">
    <source>
        <dbReference type="EMBL" id="AGA92021.1"/>
    </source>
</evidence>
<dbReference type="RefSeq" id="WP_015282149.1">
    <property type="nucleotide sequence ID" value="NC_019940.1"/>
</dbReference>
<dbReference type="GO" id="GO:0003677">
    <property type="term" value="F:DNA binding"/>
    <property type="evidence" value="ECO:0007669"/>
    <property type="project" value="UniProtKB-KW"/>
</dbReference>
<dbReference type="SUPFAM" id="SSF53098">
    <property type="entry name" value="Ribonuclease H-like"/>
    <property type="match status" value="1"/>
</dbReference>
<keyword evidence="8" id="KW-1185">Reference proteome</keyword>
<evidence type="ECO:0000256" key="1">
    <source>
        <dbReference type="ARBA" id="ARBA00010075"/>
    </source>
</evidence>
<feature type="domain" description="Transposase IS4-like" evidence="6">
    <location>
        <begin position="137"/>
        <end position="320"/>
    </location>
</feature>
<dbReference type="InterPro" id="IPR047952">
    <property type="entry name" value="Transpos_IS4"/>
</dbReference>
<dbReference type="KEGG" id="tmb:Thimo_3351"/>
<keyword evidence="4" id="KW-0233">DNA recombination</keyword>
<dbReference type="eggNOG" id="COG3385">
    <property type="taxonomic scope" value="Bacteria"/>
</dbReference>
<evidence type="ECO:0000256" key="5">
    <source>
        <dbReference type="SAM" id="MobiDB-lite"/>
    </source>
</evidence>
<evidence type="ECO:0000256" key="4">
    <source>
        <dbReference type="ARBA" id="ARBA00023172"/>
    </source>
</evidence>
<dbReference type="NCBIfam" id="NF033592">
    <property type="entry name" value="transpos_IS4_1"/>
    <property type="match status" value="1"/>
</dbReference>
<dbReference type="Pfam" id="PF01609">
    <property type="entry name" value="DDE_Tnp_1"/>
    <property type="match status" value="1"/>
</dbReference>
<proteinExistence type="inferred from homology"/>
<evidence type="ECO:0000256" key="3">
    <source>
        <dbReference type="ARBA" id="ARBA00023125"/>
    </source>
</evidence>
<organism evidence="7 8">
    <name type="scientific">Thioflavicoccus mobilis 8321</name>
    <dbReference type="NCBI Taxonomy" id="765912"/>
    <lineage>
        <taxon>Bacteria</taxon>
        <taxon>Pseudomonadati</taxon>
        <taxon>Pseudomonadota</taxon>
        <taxon>Gammaproteobacteria</taxon>
        <taxon>Chromatiales</taxon>
        <taxon>Chromatiaceae</taxon>
        <taxon>Thioflavicoccus</taxon>
    </lineage>
</organism>
<dbReference type="InterPro" id="IPR002559">
    <property type="entry name" value="Transposase_11"/>
</dbReference>
<protein>
    <submittedName>
        <fullName evidence="7">Transposase family protein</fullName>
    </submittedName>
</protein>
<dbReference type="AlphaFoldDB" id="L0H1E3"/>
<evidence type="ECO:0000256" key="2">
    <source>
        <dbReference type="ARBA" id="ARBA00022578"/>
    </source>
</evidence>
<evidence type="ECO:0000259" key="6">
    <source>
        <dbReference type="Pfam" id="PF01609"/>
    </source>
</evidence>
<dbReference type="EMBL" id="CP003051">
    <property type="protein sequence ID" value="AGA92021.1"/>
    <property type="molecule type" value="Genomic_DNA"/>
</dbReference>
<dbReference type="PANTHER" id="PTHR33258">
    <property type="entry name" value="TRANSPOSASE INSL FOR INSERTION SEQUENCE ELEMENT IS186A-RELATED"/>
    <property type="match status" value="1"/>
</dbReference>
<comment type="similarity">
    <text evidence="1">Belongs to the transposase 11 family.</text>
</comment>
<evidence type="ECO:0000313" key="8">
    <source>
        <dbReference type="Proteomes" id="UP000010816"/>
    </source>
</evidence>
<dbReference type="Proteomes" id="UP000010816">
    <property type="component" value="Chromosome"/>
</dbReference>
<dbReference type="STRING" id="765912.Thimo_3351"/>
<dbReference type="OrthoDB" id="5753015at2"/>